<organism evidence="1 2">
    <name type="scientific">Hamiltosporidium magnivora</name>
    <dbReference type="NCBI Taxonomy" id="148818"/>
    <lineage>
        <taxon>Eukaryota</taxon>
        <taxon>Fungi</taxon>
        <taxon>Fungi incertae sedis</taxon>
        <taxon>Microsporidia</taxon>
        <taxon>Dubosqiidae</taxon>
        <taxon>Hamiltosporidium</taxon>
    </lineage>
</organism>
<dbReference type="EMBL" id="PIXR01002250">
    <property type="protein sequence ID" value="TBT98842.1"/>
    <property type="molecule type" value="Genomic_DNA"/>
</dbReference>
<proteinExistence type="predicted"/>
<comment type="caution">
    <text evidence="1">The sequence shown here is derived from an EMBL/GenBank/DDBJ whole genome shotgun (WGS) entry which is preliminary data.</text>
</comment>
<dbReference type="VEuPathDB" id="MicrosporidiaDB:CWI39_2250p0010"/>
<sequence>MNIEHTKIFKIPFGSLHCTNNFYAIIQSKEILIFNYPIKFIKKYIFKQKLLKVNVSKNEIIFVFESYVILYKSDNIVDDNEYYIEDGYIFYKSICIYNLRDTIEKYIGVKFGLDGMNNKLYYFFNNLMHEVELCRIDIENLCIYYDRYVEIEGRKIGCRISKNGILKIFNENVAISDTYCIKINAIEKNINFLVENFYFFKENLLFINEKFISIRNMKLIEVKRMEYLFFKMFENEYIIIFSDQPQIHKELEMKEDKTSCNLDIESDQHIENIQSIQSSNEIDLATHYSQTRIFSLFYFVDTKYISTLRIFDYKKIIFCKKANQNIYIFLNINNFLEIRIFSIKEQKIINSKLYNEKLHNPILNINDLEIFNQNIEVTDILHISARFLNTDLLISVTTKKYLFFIFKEFLIRKSNIKKAFKTDLKLLKYFYFGSKTLESSCLCGFLIFFIFYLDIEILQILDIFKCKYENIIYELINLSNINEEYFLQIIKIILKFSYKYENLITCIYRRCDKKENLLNLISFEYFKNIKSPESLRNIIVFFPDLLEKYIELCIFNEKEFLIPEIIDYLDKNGDIKGKNCIEKVFLKYNCLYLLKMCKPEIIEDLKEMNVILKIEEFNIQIQKYNNKKNNL</sequence>
<evidence type="ECO:0000313" key="1">
    <source>
        <dbReference type="EMBL" id="TBT98842.1"/>
    </source>
</evidence>
<gene>
    <name evidence="1" type="ORF">CWI39_2250p0010</name>
</gene>
<dbReference type="AlphaFoldDB" id="A0A4Q9KVC1"/>
<name>A0A4Q9KVC1_9MICR</name>
<dbReference type="VEuPathDB" id="MicrosporidiaDB:CWI36_0600p0010"/>
<accession>A0A4Q9KVC1</accession>
<reference evidence="1 2" key="1">
    <citation type="submission" date="2017-12" db="EMBL/GenBank/DDBJ databases">
        <authorList>
            <person name="Pombert J.-F."/>
            <person name="Haag K.L."/>
            <person name="Ebert D."/>
        </authorList>
    </citation>
    <scope>NUCLEOTIDE SEQUENCE [LARGE SCALE GENOMIC DNA]</scope>
    <source>
        <strain evidence="1">IL-BN-2</strain>
    </source>
</reference>
<dbReference type="Proteomes" id="UP000293045">
    <property type="component" value="Unassembled WGS sequence"/>
</dbReference>
<protein>
    <submittedName>
        <fullName evidence="1">Uncharacterized protein</fullName>
    </submittedName>
</protein>
<evidence type="ECO:0000313" key="2">
    <source>
        <dbReference type="Proteomes" id="UP000293045"/>
    </source>
</evidence>